<evidence type="ECO:0000313" key="3">
    <source>
        <dbReference type="Proteomes" id="UP001213000"/>
    </source>
</evidence>
<gene>
    <name evidence="2" type="ORF">NP233_g2906</name>
</gene>
<organism evidence="2 3">
    <name type="scientific">Leucocoprinus birnbaumii</name>
    <dbReference type="NCBI Taxonomy" id="56174"/>
    <lineage>
        <taxon>Eukaryota</taxon>
        <taxon>Fungi</taxon>
        <taxon>Dikarya</taxon>
        <taxon>Basidiomycota</taxon>
        <taxon>Agaricomycotina</taxon>
        <taxon>Agaricomycetes</taxon>
        <taxon>Agaricomycetidae</taxon>
        <taxon>Agaricales</taxon>
        <taxon>Agaricineae</taxon>
        <taxon>Agaricaceae</taxon>
        <taxon>Leucocoprinus</taxon>
    </lineage>
</organism>
<dbReference type="EMBL" id="JANIEX010000131">
    <property type="protein sequence ID" value="KAJ3572707.1"/>
    <property type="molecule type" value="Genomic_DNA"/>
</dbReference>
<comment type="caution">
    <text evidence="2">The sequence shown here is derived from an EMBL/GenBank/DDBJ whole genome shotgun (WGS) entry which is preliminary data.</text>
</comment>
<dbReference type="Proteomes" id="UP001213000">
    <property type="component" value="Unassembled WGS sequence"/>
</dbReference>
<sequence length="534" mass="62012">MASSPKTCPYCGRRKRPASPFGRREEELQHIYRELRRLDQLSAEIIEHIRDDQAVLHRRLRAIRPQDPCLPPRVLSQVLHSAFPSRPFRKLYEFPDLHPTSGLIAAEENTQDSEVQDPIGEDTRFPLVMRSVSFAFRRITLETPRFWTNIGLKMTPSSARPSALLLGLFLDYSKDLPLSIAIYYSFQIRNNYGYLVHITVDGRLIEAFQRIKRLHLIHPPQIWQKHLPDLSRLEECTLNLTRPGFLGTCEQVEISNGSIHQLSLHGALQQYDARLQLPWFSLTSLKLSQTSLEIVVEALFRCRSSLLEFYCRSPVLRRRKASIGKLELDHLEIFDWENSPEGVCSWALLKVLRVPLLKELRWRVAANYRPRTTQDITIFNRLPSSLVKLEVDFQTYQCDVRNGIDTSIERLSIHSCNTTDVKVLLQDLTFRRNQGLAKKMPALEQLTIMGGIVYDLEGRDEYCERLDESYADAVLDMVEGRWDPVGGSFTFELESARIKWPSRVKARLREMRVRGFGLIIRQHEREVSWMKNMT</sequence>
<evidence type="ECO:0000256" key="1">
    <source>
        <dbReference type="SAM" id="MobiDB-lite"/>
    </source>
</evidence>
<protein>
    <submittedName>
        <fullName evidence="2">Uncharacterized protein</fullName>
    </submittedName>
</protein>
<proteinExistence type="predicted"/>
<keyword evidence="3" id="KW-1185">Reference proteome</keyword>
<name>A0AAD5VXG2_9AGAR</name>
<feature type="region of interest" description="Disordered" evidence="1">
    <location>
        <begin position="1"/>
        <end position="22"/>
    </location>
</feature>
<dbReference type="AlphaFoldDB" id="A0AAD5VXG2"/>
<reference evidence="2" key="1">
    <citation type="submission" date="2022-07" db="EMBL/GenBank/DDBJ databases">
        <title>Genome Sequence of Leucocoprinus birnbaumii.</title>
        <authorList>
            <person name="Buettner E."/>
        </authorList>
    </citation>
    <scope>NUCLEOTIDE SEQUENCE</scope>
    <source>
        <strain evidence="2">VT141</strain>
    </source>
</reference>
<accession>A0AAD5VXG2</accession>
<evidence type="ECO:0000313" key="2">
    <source>
        <dbReference type="EMBL" id="KAJ3572707.1"/>
    </source>
</evidence>